<keyword evidence="4" id="KW-0808">Transferase</keyword>
<dbReference type="OrthoDB" id="243535at2"/>
<dbReference type="GO" id="GO:0052621">
    <property type="term" value="F:diguanylate cyclase activity"/>
    <property type="evidence" value="ECO:0007669"/>
    <property type="project" value="UniProtKB-EC"/>
</dbReference>
<dbReference type="EC" id="2.7.7.65" evidence="1"/>
<keyword evidence="4" id="KW-0548">Nucleotidyltransferase</keyword>
<dbReference type="Gene3D" id="3.30.70.270">
    <property type="match status" value="1"/>
</dbReference>
<evidence type="ECO:0000256" key="2">
    <source>
        <dbReference type="ARBA" id="ARBA00034247"/>
    </source>
</evidence>
<dbReference type="NCBIfam" id="TIGR00254">
    <property type="entry name" value="GGDEF"/>
    <property type="match status" value="1"/>
</dbReference>
<dbReference type="PANTHER" id="PTHR45138:SF9">
    <property type="entry name" value="DIGUANYLATE CYCLASE DGCM-RELATED"/>
    <property type="match status" value="1"/>
</dbReference>
<dbReference type="InterPro" id="IPR029787">
    <property type="entry name" value="Nucleotide_cyclase"/>
</dbReference>
<dbReference type="AlphaFoldDB" id="A0A518BYF5"/>
<sequence>MEERENRRVTADLSDGLRLTDELSVDELSLPEVAWPRHGLTTTLRGILTGGVVAAGVAGGLGWWLGGPLLSAAAVAGVAGYAHWRLSRGVVQSLGNLIDRLELTSCNPTSELVEKLPLEREDEIGQVARAMARVCRNSIRKGFEAQQLRRTIDQRVRLATRKATSRLQRETLRDPMTDLGNRRFLEEQGPKLFDATEASDLSLLCVAIDLDHFKAVNDTLGHAAGDDVLVFVGSLIKATTREDDMAVRLGGDEFLVLMPGADFDRGLKFAAQLRSLFTQQTGLLTRGGPKPDLSIGIAERLSDRCDSLQSLMERADERLYTAKRNGRGRAEAG</sequence>
<reference evidence="4 5" key="1">
    <citation type="submission" date="2019-02" db="EMBL/GenBank/DDBJ databases">
        <title>Deep-cultivation of Planctomycetes and their phenomic and genomic characterization uncovers novel biology.</title>
        <authorList>
            <person name="Wiegand S."/>
            <person name="Jogler M."/>
            <person name="Boedeker C."/>
            <person name="Pinto D."/>
            <person name="Vollmers J."/>
            <person name="Rivas-Marin E."/>
            <person name="Kohn T."/>
            <person name="Peeters S.H."/>
            <person name="Heuer A."/>
            <person name="Rast P."/>
            <person name="Oberbeckmann S."/>
            <person name="Bunk B."/>
            <person name="Jeske O."/>
            <person name="Meyerdierks A."/>
            <person name="Storesund J.E."/>
            <person name="Kallscheuer N."/>
            <person name="Luecker S."/>
            <person name="Lage O.M."/>
            <person name="Pohl T."/>
            <person name="Merkel B.J."/>
            <person name="Hornburger P."/>
            <person name="Mueller R.-W."/>
            <person name="Bruemmer F."/>
            <person name="Labrenz M."/>
            <person name="Spormann A.M."/>
            <person name="Op den Camp H."/>
            <person name="Overmann J."/>
            <person name="Amann R."/>
            <person name="Jetten M.S.M."/>
            <person name="Mascher T."/>
            <person name="Medema M.H."/>
            <person name="Devos D.P."/>
            <person name="Kaster A.-K."/>
            <person name="Ovreas L."/>
            <person name="Rohde M."/>
            <person name="Galperin M.Y."/>
            <person name="Jogler C."/>
        </authorList>
    </citation>
    <scope>NUCLEOTIDE SEQUENCE [LARGE SCALE GENOMIC DNA]</scope>
    <source>
        <strain evidence="4 5">Pan265</strain>
    </source>
</reference>
<dbReference type="FunFam" id="3.30.70.270:FF:000001">
    <property type="entry name" value="Diguanylate cyclase domain protein"/>
    <property type="match status" value="1"/>
</dbReference>
<dbReference type="PANTHER" id="PTHR45138">
    <property type="entry name" value="REGULATORY COMPONENTS OF SENSORY TRANSDUCTION SYSTEM"/>
    <property type="match status" value="1"/>
</dbReference>
<dbReference type="InterPro" id="IPR000160">
    <property type="entry name" value="GGDEF_dom"/>
</dbReference>
<comment type="catalytic activity">
    <reaction evidence="2">
        <text>2 GTP = 3',3'-c-di-GMP + 2 diphosphate</text>
        <dbReference type="Rhea" id="RHEA:24898"/>
        <dbReference type="ChEBI" id="CHEBI:33019"/>
        <dbReference type="ChEBI" id="CHEBI:37565"/>
        <dbReference type="ChEBI" id="CHEBI:58805"/>
        <dbReference type="EC" id="2.7.7.65"/>
    </reaction>
</comment>
<dbReference type="SUPFAM" id="SSF55073">
    <property type="entry name" value="Nucleotide cyclase"/>
    <property type="match status" value="1"/>
</dbReference>
<protein>
    <recommendedName>
        <fullName evidence="1">diguanylate cyclase</fullName>
        <ecNumber evidence="1">2.7.7.65</ecNumber>
    </recommendedName>
</protein>
<evidence type="ECO:0000313" key="4">
    <source>
        <dbReference type="EMBL" id="QDU71994.1"/>
    </source>
</evidence>
<dbReference type="EMBL" id="CP036280">
    <property type="protein sequence ID" value="QDU71994.1"/>
    <property type="molecule type" value="Genomic_DNA"/>
</dbReference>
<gene>
    <name evidence="4" type="primary">yedQ</name>
    <name evidence="4" type="ORF">Pan265_18530</name>
</gene>
<dbReference type="Pfam" id="PF00990">
    <property type="entry name" value="GGDEF"/>
    <property type="match status" value="1"/>
</dbReference>
<dbReference type="SMART" id="SM00267">
    <property type="entry name" value="GGDEF"/>
    <property type="match status" value="1"/>
</dbReference>
<accession>A0A518BYF5</accession>
<proteinExistence type="predicted"/>
<dbReference type="KEGG" id="mcad:Pan265_18530"/>
<evidence type="ECO:0000313" key="5">
    <source>
        <dbReference type="Proteomes" id="UP000320386"/>
    </source>
</evidence>
<dbReference type="InterPro" id="IPR050469">
    <property type="entry name" value="Diguanylate_Cyclase"/>
</dbReference>
<dbReference type="RefSeq" id="WP_145446183.1">
    <property type="nucleotide sequence ID" value="NZ_CP036280.1"/>
</dbReference>
<dbReference type="PROSITE" id="PS50887">
    <property type="entry name" value="GGDEF"/>
    <property type="match status" value="1"/>
</dbReference>
<feature type="domain" description="GGDEF" evidence="3">
    <location>
        <begin position="201"/>
        <end position="333"/>
    </location>
</feature>
<dbReference type="CDD" id="cd01949">
    <property type="entry name" value="GGDEF"/>
    <property type="match status" value="1"/>
</dbReference>
<evidence type="ECO:0000256" key="1">
    <source>
        <dbReference type="ARBA" id="ARBA00012528"/>
    </source>
</evidence>
<keyword evidence="5" id="KW-1185">Reference proteome</keyword>
<organism evidence="4 5">
    <name type="scientific">Mucisphaera calidilacus</name>
    <dbReference type="NCBI Taxonomy" id="2527982"/>
    <lineage>
        <taxon>Bacteria</taxon>
        <taxon>Pseudomonadati</taxon>
        <taxon>Planctomycetota</taxon>
        <taxon>Phycisphaerae</taxon>
        <taxon>Phycisphaerales</taxon>
        <taxon>Phycisphaeraceae</taxon>
        <taxon>Mucisphaera</taxon>
    </lineage>
</organism>
<dbReference type="InterPro" id="IPR043128">
    <property type="entry name" value="Rev_trsase/Diguanyl_cyclase"/>
</dbReference>
<name>A0A518BYF5_9BACT</name>
<evidence type="ECO:0000259" key="3">
    <source>
        <dbReference type="PROSITE" id="PS50887"/>
    </source>
</evidence>
<dbReference type="Proteomes" id="UP000320386">
    <property type="component" value="Chromosome"/>
</dbReference>